<dbReference type="EMBL" id="CP032096">
    <property type="protein sequence ID" value="QBZ83483.1"/>
    <property type="molecule type" value="Genomic_DNA"/>
</dbReference>
<feature type="domain" description="6-hydroxymethylpterin diphosphokinase MptE-like" evidence="1">
    <location>
        <begin position="168"/>
        <end position="330"/>
    </location>
</feature>
<organism evidence="2 3">
    <name type="scientific">Hydrogenovibrio crunogenus</name>
    <dbReference type="NCBI Taxonomy" id="39765"/>
    <lineage>
        <taxon>Bacteria</taxon>
        <taxon>Pseudomonadati</taxon>
        <taxon>Pseudomonadota</taxon>
        <taxon>Gammaproteobacteria</taxon>
        <taxon>Thiotrichales</taxon>
        <taxon>Piscirickettsiaceae</taxon>
        <taxon>Hydrogenovibrio</taxon>
    </lineage>
</organism>
<evidence type="ECO:0000313" key="3">
    <source>
        <dbReference type="Proteomes" id="UP000296201"/>
    </source>
</evidence>
<dbReference type="PANTHER" id="PTHR41786:SF1">
    <property type="entry name" value="6-HYDROXYMETHYLPTERIN DIPHOSPHOKINASE MPTE-LIKE DOMAIN-CONTAINING PROTEIN"/>
    <property type="match status" value="1"/>
</dbReference>
<protein>
    <recommendedName>
        <fullName evidence="1">6-hydroxymethylpterin diphosphokinase MptE-like domain-containing protein</fullName>
    </recommendedName>
</protein>
<accession>A0A4P7P081</accession>
<gene>
    <name evidence="2" type="ORF">GHNINEIG_01538</name>
</gene>
<dbReference type="InterPro" id="IPR002826">
    <property type="entry name" value="MptE-like"/>
</dbReference>
<dbReference type="AlphaFoldDB" id="A0A4P7P081"/>
<name>A0A4P7P081_9GAMM</name>
<dbReference type="PANTHER" id="PTHR41786">
    <property type="entry name" value="MOTILITY ACCESSORY FACTOR MAF"/>
    <property type="match status" value="1"/>
</dbReference>
<dbReference type="Gene3D" id="3.90.1480.10">
    <property type="entry name" value="Alpha-2,3-sialyltransferase"/>
    <property type="match status" value="1"/>
</dbReference>
<proteinExistence type="predicted"/>
<dbReference type="OrthoDB" id="9146744at2"/>
<keyword evidence="3" id="KW-1185">Reference proteome</keyword>
<sequence length="812" mass="92663">MTVLNAPKQNAYGEEFYEELNGKIFTNSSSKTVFERYFKDSFDVEYQLNLIVGTDSGLLPKFIYEKYRDNKKGREFVFFEQPEVIEKVDFSYLPDWISVEPADVDLKELSANWIEYMMTKRIGLYKSISVIDEVSTEIKSLWVLIKDQYSRLQFSDLANNHTKPFVEAQLKNFPRNNFPIKQIKNRLKGQKAIMIAGGPSLDQTIEWIKDVQDSFFIFAVGRVSKKLYQAGVTPDFIISVDPHELSYDNSKQMFYFSEESILLNCFHIAPRLLSQWSGISCYFGELYPWEEASGNSTSPGPTVLHSAVVQAAYLGCDEIYLTGVDLCFYNGQTHVSGTAESNVGKLGIKDLSKVLTYSGEEAETDIPFAQGVIALGSIAAYLQETRETKLFNLSQNAAKVENIAYRSFDDISLPKEGSQAKYPVLEQLKLEIKFSLSEMQTILKDKLKEMQSERALIISAQSILTDAIKSIKQYQKDFNSKALAKAQKHRQKLEKKLDDQAMMLFYFGYSYFSQVMKPVEDSSNLSDDEIAHTLSTYFDGMKKSVKDFIVLVDSVIAEIKFMQKEFDDNSLPCELETVWEQHKEFGRGEVWTRYHSGSLATEQQVCLDRVQEKFYEDISTEHTKQAQMLQRKAYGVTNLIDKIKEAFELGNIQELKALMDPVQTLKNPIDQLGLSNFIEASIAAIESPESAIELYEKNEHPKLQVYIKSQLLPTYMKTEQHDKALKTLQDLCELSSDYMIPYADYLNILGRPDLATEVALELFRQEQTNLPALIKVVHYANKAGLNDVFSDALAVALSMDPFHPELQSYLQQ</sequence>
<dbReference type="Proteomes" id="UP000296201">
    <property type="component" value="Chromosome"/>
</dbReference>
<evidence type="ECO:0000313" key="2">
    <source>
        <dbReference type="EMBL" id="QBZ83483.1"/>
    </source>
</evidence>
<evidence type="ECO:0000259" key="1">
    <source>
        <dbReference type="Pfam" id="PF01973"/>
    </source>
</evidence>
<dbReference type="Pfam" id="PF01973">
    <property type="entry name" value="MptE-like"/>
    <property type="match status" value="1"/>
</dbReference>
<dbReference type="RefSeq" id="WP_135796098.1">
    <property type="nucleotide sequence ID" value="NZ_CP032096.1"/>
</dbReference>
<reference evidence="2 3" key="1">
    <citation type="submission" date="2018-08" db="EMBL/GenBank/DDBJ databases">
        <title>Horizontal acquisition of hydrogen conversion ability and other habitat adaptations in Hydrogenovibrio crunogenus strains.</title>
        <authorList>
            <person name="Gonnella G."/>
            <person name="Adam N."/>
            <person name="Perner M."/>
        </authorList>
    </citation>
    <scope>NUCLEOTIDE SEQUENCE [LARGE SCALE GENOMIC DNA]</scope>
    <source>
        <strain evidence="2 3">SP-41</strain>
    </source>
</reference>